<dbReference type="EMBL" id="MFDH01000022">
    <property type="protein sequence ID" value="OGE35533.1"/>
    <property type="molecule type" value="Genomic_DNA"/>
</dbReference>
<reference evidence="2 3" key="1">
    <citation type="journal article" date="2016" name="Nat. Commun.">
        <title>Thousands of microbial genomes shed light on interconnected biogeochemical processes in an aquifer system.</title>
        <authorList>
            <person name="Anantharaman K."/>
            <person name="Brown C.T."/>
            <person name="Hug L.A."/>
            <person name="Sharon I."/>
            <person name="Castelle C.J."/>
            <person name="Probst A.J."/>
            <person name="Thomas B.C."/>
            <person name="Singh A."/>
            <person name="Wilkins M.J."/>
            <person name="Karaoz U."/>
            <person name="Brodie E.L."/>
            <person name="Williams K.H."/>
            <person name="Hubbard S.S."/>
            <person name="Banfield J.F."/>
        </authorList>
    </citation>
    <scope>NUCLEOTIDE SEQUENCE [LARGE SCALE GENOMIC DNA]</scope>
</reference>
<proteinExistence type="predicted"/>
<gene>
    <name evidence="2" type="ORF">A3E45_02595</name>
</gene>
<evidence type="ECO:0000313" key="2">
    <source>
        <dbReference type="EMBL" id="OGE35533.1"/>
    </source>
</evidence>
<sequence length="68" mass="8262">MKEQDREDENMELKVSKPNRRKNQEAAKSAQVIHPHLVFYEREELRQEREKKTNIFVKKARKQAKRGK</sequence>
<evidence type="ECO:0000313" key="3">
    <source>
        <dbReference type="Proteomes" id="UP000176405"/>
    </source>
</evidence>
<feature type="compositionally biased region" description="Basic and acidic residues" evidence="1">
    <location>
        <begin position="1"/>
        <end position="15"/>
    </location>
</feature>
<evidence type="ECO:0000256" key="1">
    <source>
        <dbReference type="SAM" id="MobiDB-lite"/>
    </source>
</evidence>
<organism evidence="2 3">
    <name type="scientific">Candidatus Daviesbacteria bacterium RIFCSPHIGHO2_12_FULL_43_11</name>
    <dbReference type="NCBI Taxonomy" id="1797780"/>
    <lineage>
        <taxon>Bacteria</taxon>
        <taxon>Candidatus Daviesiibacteriota</taxon>
    </lineage>
</organism>
<dbReference type="STRING" id="1797780.A3E45_02595"/>
<name>A0A1F5K3I2_9BACT</name>
<dbReference type="Proteomes" id="UP000176405">
    <property type="component" value="Unassembled WGS sequence"/>
</dbReference>
<protein>
    <submittedName>
        <fullName evidence="2">Uncharacterized protein</fullName>
    </submittedName>
</protein>
<accession>A0A1F5K3I2</accession>
<feature type="region of interest" description="Disordered" evidence="1">
    <location>
        <begin position="1"/>
        <end position="30"/>
    </location>
</feature>
<comment type="caution">
    <text evidence="2">The sequence shown here is derived from an EMBL/GenBank/DDBJ whole genome shotgun (WGS) entry which is preliminary data.</text>
</comment>
<dbReference type="AlphaFoldDB" id="A0A1F5K3I2"/>